<sequence length="150" mass="16855">MTESKTLKISEAEWEVMRVIWAKGKTTSPEIISILSTSMDWKPATIKTLLSRLVKKQILLTELEGNKFIYQPLVSEEQTMRSATEQLFSKICAKKVGKTIAELIEEADLTQTDLALILTAVDKKEKTAVKTIACNCIPGQCDCSEHQHRD</sequence>
<dbReference type="RefSeq" id="WP_275468405.1">
    <property type="nucleotide sequence ID" value="NZ_CP110232.1"/>
</dbReference>
<dbReference type="SUPFAM" id="SSF46785">
    <property type="entry name" value="Winged helix' DNA-binding domain"/>
    <property type="match status" value="1"/>
</dbReference>
<dbReference type="KEGG" id="vie:OL234_06340"/>
<dbReference type="GO" id="GO:0003677">
    <property type="term" value="F:DNA binding"/>
    <property type="evidence" value="ECO:0007669"/>
    <property type="project" value="UniProtKB-KW"/>
</dbReference>
<evidence type="ECO:0000256" key="4">
    <source>
        <dbReference type="ARBA" id="ARBA00023163"/>
    </source>
</evidence>
<dbReference type="InterPro" id="IPR005650">
    <property type="entry name" value="BlaI_family"/>
</dbReference>
<evidence type="ECO:0000256" key="1">
    <source>
        <dbReference type="ARBA" id="ARBA00011046"/>
    </source>
</evidence>
<keyword evidence="4" id="KW-0804">Transcription</keyword>
<evidence type="ECO:0000313" key="5">
    <source>
        <dbReference type="EMBL" id="WEG72604.1"/>
    </source>
</evidence>
<dbReference type="InterPro" id="IPR036388">
    <property type="entry name" value="WH-like_DNA-bd_sf"/>
</dbReference>
<dbReference type="GO" id="GO:0045892">
    <property type="term" value="P:negative regulation of DNA-templated transcription"/>
    <property type="evidence" value="ECO:0007669"/>
    <property type="project" value="InterPro"/>
</dbReference>
<dbReference type="PIRSF" id="PIRSF019455">
    <property type="entry name" value="CopR_AtkY"/>
    <property type="match status" value="1"/>
</dbReference>
<dbReference type="NCBIfam" id="TIGR02698">
    <property type="entry name" value="CopY_TcrY"/>
    <property type="match status" value="1"/>
</dbReference>
<evidence type="ECO:0000256" key="2">
    <source>
        <dbReference type="ARBA" id="ARBA00023015"/>
    </source>
</evidence>
<keyword evidence="6" id="KW-1185">Reference proteome</keyword>
<dbReference type="Gene3D" id="1.10.10.10">
    <property type="entry name" value="Winged helix-like DNA-binding domain superfamily/Winged helix DNA-binding domain"/>
    <property type="match status" value="1"/>
</dbReference>
<evidence type="ECO:0000256" key="3">
    <source>
        <dbReference type="ARBA" id="ARBA00023125"/>
    </source>
</evidence>
<keyword evidence="2" id="KW-0805">Transcription regulation</keyword>
<dbReference type="Pfam" id="PF03965">
    <property type="entry name" value="Penicillinase_R"/>
    <property type="match status" value="1"/>
</dbReference>
<dbReference type="InterPro" id="IPR014071">
    <property type="entry name" value="Cu_transp_CopY/TcrY"/>
</dbReference>
<organism evidence="5 6">
    <name type="scientific">Vagococcus intermedius</name>
    <dbReference type="NCBI Taxonomy" id="2991418"/>
    <lineage>
        <taxon>Bacteria</taxon>
        <taxon>Bacillati</taxon>
        <taxon>Bacillota</taxon>
        <taxon>Bacilli</taxon>
        <taxon>Lactobacillales</taxon>
        <taxon>Enterococcaceae</taxon>
        <taxon>Vagococcus</taxon>
    </lineage>
</organism>
<dbReference type="AlphaFoldDB" id="A0AAF0CTJ6"/>
<dbReference type="EMBL" id="CP110232">
    <property type="protein sequence ID" value="WEG72604.1"/>
    <property type="molecule type" value="Genomic_DNA"/>
</dbReference>
<comment type="similarity">
    <text evidence="1">Belongs to the BlaI transcriptional regulatory family.</text>
</comment>
<dbReference type="Proteomes" id="UP001179647">
    <property type="component" value="Chromosome"/>
</dbReference>
<evidence type="ECO:0000313" key="6">
    <source>
        <dbReference type="Proteomes" id="UP001179647"/>
    </source>
</evidence>
<dbReference type="InterPro" id="IPR036390">
    <property type="entry name" value="WH_DNA-bd_sf"/>
</dbReference>
<protein>
    <submittedName>
        <fullName evidence="5">CopY/TcrY family copper transport repressor</fullName>
    </submittedName>
</protein>
<reference evidence="5" key="1">
    <citation type="submission" date="2022-10" db="EMBL/GenBank/DDBJ databases">
        <title>Vagococcus sp. isolated from poultry meat.</title>
        <authorList>
            <person name="Johansson P."/>
            <person name="Bjorkroth J."/>
        </authorList>
    </citation>
    <scope>NUCLEOTIDE SEQUENCE</scope>
    <source>
        <strain evidence="5">STAA11</strain>
    </source>
</reference>
<proteinExistence type="inferred from homology"/>
<name>A0AAF0CTJ6_9ENTE</name>
<accession>A0AAF0CTJ6</accession>
<keyword evidence="3" id="KW-0238">DNA-binding</keyword>
<gene>
    <name evidence="5" type="ORF">OL234_06340</name>
</gene>